<dbReference type="Pfam" id="PF04321">
    <property type="entry name" value="RmlD_sub_bind"/>
    <property type="match status" value="1"/>
</dbReference>
<dbReference type="AlphaFoldDB" id="A0A5C3KMP4"/>
<dbReference type="Gene3D" id="3.40.50.720">
    <property type="entry name" value="NAD(P)-binding Rossmann-like Domain"/>
    <property type="match status" value="1"/>
</dbReference>
<dbReference type="UniPathway" id="UPA00315">
    <property type="reaction ID" value="UER00080"/>
</dbReference>
<organism evidence="3 4">
    <name type="scientific">Coprinopsis marcescibilis</name>
    <name type="common">Agaric fungus</name>
    <name type="synonym">Psathyrella marcescibilis</name>
    <dbReference type="NCBI Taxonomy" id="230819"/>
    <lineage>
        <taxon>Eukaryota</taxon>
        <taxon>Fungi</taxon>
        <taxon>Dikarya</taxon>
        <taxon>Basidiomycota</taxon>
        <taxon>Agaricomycotina</taxon>
        <taxon>Agaricomycetes</taxon>
        <taxon>Agaricomycetidae</taxon>
        <taxon>Agaricales</taxon>
        <taxon>Agaricineae</taxon>
        <taxon>Psathyrellaceae</taxon>
        <taxon>Coprinopsis</taxon>
    </lineage>
</organism>
<feature type="domain" description="RmlD-like substrate binding" evidence="2">
    <location>
        <begin position="1"/>
        <end position="277"/>
    </location>
</feature>
<dbReference type="STRING" id="230819.A0A5C3KMP4"/>
<evidence type="ECO:0000313" key="3">
    <source>
        <dbReference type="EMBL" id="TFK21143.1"/>
    </source>
</evidence>
<gene>
    <name evidence="3" type="ORF">FA15DRAFT_672854</name>
</gene>
<dbReference type="GO" id="GO:0048270">
    <property type="term" value="F:methionine adenosyltransferase regulator activity"/>
    <property type="evidence" value="ECO:0007669"/>
    <property type="project" value="TreeGrafter"/>
</dbReference>
<proteinExistence type="predicted"/>
<dbReference type="PANTHER" id="PTHR10491">
    <property type="entry name" value="DTDP-4-DEHYDRORHAMNOSE REDUCTASE"/>
    <property type="match status" value="1"/>
</dbReference>
<evidence type="ECO:0000259" key="2">
    <source>
        <dbReference type="Pfam" id="PF04321"/>
    </source>
</evidence>
<dbReference type="InterPro" id="IPR005913">
    <property type="entry name" value="dTDP_dehydrorham_reduct"/>
</dbReference>
<sequence>MKVIVTGASGVLGSAVKTAFEKAHGTNVLGLAFSRASEGLEKLDLTNKEEVEKKFREFRPDWVIHCAAERRPDVAEKDPAAARLLNAGVPGYLAQLAKELSFTLVYISTDYVFDGKAPPYLPSSQTSPSNLYGLTKRDGETAVLSVEGAKSVVLRVPILYGPAPKNSDSAVNILLDVVRDQSGKIYDMDHDATRYPTNVIDIANFLVRLTALNKPIPSILHYTAEEPFTKYEMCLIFAKILGIPHGHITPITNPPVSAATTSRPRDSRLSNKETESLGVDGGLDQSIFEDWWKEHLSEKHE</sequence>
<dbReference type="Proteomes" id="UP000307440">
    <property type="component" value="Unassembled WGS sequence"/>
</dbReference>
<accession>A0A5C3KMP4</accession>
<dbReference type="FunFam" id="3.40.50.720:FF:000357">
    <property type="entry name" value="Methionine adenosyltransferase 2 subunit beta"/>
    <property type="match status" value="1"/>
</dbReference>
<dbReference type="GO" id="GO:0006556">
    <property type="term" value="P:S-adenosylmethionine biosynthetic process"/>
    <property type="evidence" value="ECO:0007669"/>
    <property type="project" value="UniProtKB-UniPathway"/>
</dbReference>
<reference evidence="3 4" key="1">
    <citation type="journal article" date="2019" name="Nat. Ecol. Evol.">
        <title>Megaphylogeny resolves global patterns of mushroom evolution.</title>
        <authorList>
            <person name="Varga T."/>
            <person name="Krizsan K."/>
            <person name="Foldi C."/>
            <person name="Dima B."/>
            <person name="Sanchez-Garcia M."/>
            <person name="Sanchez-Ramirez S."/>
            <person name="Szollosi G.J."/>
            <person name="Szarkandi J.G."/>
            <person name="Papp V."/>
            <person name="Albert L."/>
            <person name="Andreopoulos W."/>
            <person name="Angelini C."/>
            <person name="Antonin V."/>
            <person name="Barry K.W."/>
            <person name="Bougher N.L."/>
            <person name="Buchanan P."/>
            <person name="Buyck B."/>
            <person name="Bense V."/>
            <person name="Catcheside P."/>
            <person name="Chovatia M."/>
            <person name="Cooper J."/>
            <person name="Damon W."/>
            <person name="Desjardin D."/>
            <person name="Finy P."/>
            <person name="Geml J."/>
            <person name="Haridas S."/>
            <person name="Hughes K."/>
            <person name="Justo A."/>
            <person name="Karasinski D."/>
            <person name="Kautmanova I."/>
            <person name="Kiss B."/>
            <person name="Kocsube S."/>
            <person name="Kotiranta H."/>
            <person name="LaButti K.M."/>
            <person name="Lechner B.E."/>
            <person name="Liimatainen K."/>
            <person name="Lipzen A."/>
            <person name="Lukacs Z."/>
            <person name="Mihaltcheva S."/>
            <person name="Morgado L.N."/>
            <person name="Niskanen T."/>
            <person name="Noordeloos M.E."/>
            <person name="Ohm R.A."/>
            <person name="Ortiz-Santana B."/>
            <person name="Ovrebo C."/>
            <person name="Racz N."/>
            <person name="Riley R."/>
            <person name="Savchenko A."/>
            <person name="Shiryaev A."/>
            <person name="Soop K."/>
            <person name="Spirin V."/>
            <person name="Szebenyi C."/>
            <person name="Tomsovsky M."/>
            <person name="Tulloss R.E."/>
            <person name="Uehling J."/>
            <person name="Grigoriev I.V."/>
            <person name="Vagvolgyi C."/>
            <person name="Papp T."/>
            <person name="Martin F.M."/>
            <person name="Miettinen O."/>
            <person name="Hibbett D.S."/>
            <person name="Nagy L.G."/>
        </authorList>
    </citation>
    <scope>NUCLEOTIDE SEQUENCE [LARGE SCALE GENOMIC DNA]</scope>
    <source>
        <strain evidence="3 4">CBS 121175</strain>
    </source>
</reference>
<dbReference type="OrthoDB" id="6235964at2759"/>
<feature type="compositionally biased region" description="Basic and acidic residues" evidence="1">
    <location>
        <begin position="263"/>
        <end position="275"/>
    </location>
</feature>
<dbReference type="InterPro" id="IPR036291">
    <property type="entry name" value="NAD(P)-bd_dom_sf"/>
</dbReference>
<feature type="region of interest" description="Disordered" evidence="1">
    <location>
        <begin position="252"/>
        <end position="281"/>
    </location>
</feature>
<name>A0A5C3KMP4_COPMA</name>
<dbReference type="InterPro" id="IPR029903">
    <property type="entry name" value="RmlD-like-bd"/>
</dbReference>
<dbReference type="SUPFAM" id="SSF51735">
    <property type="entry name" value="NAD(P)-binding Rossmann-fold domains"/>
    <property type="match status" value="1"/>
</dbReference>
<evidence type="ECO:0000313" key="4">
    <source>
        <dbReference type="Proteomes" id="UP000307440"/>
    </source>
</evidence>
<keyword evidence="4" id="KW-1185">Reference proteome</keyword>
<feature type="compositionally biased region" description="Polar residues" evidence="1">
    <location>
        <begin position="252"/>
        <end position="262"/>
    </location>
</feature>
<dbReference type="CDD" id="cd05254">
    <property type="entry name" value="dTDP_HR_like_SDR_e"/>
    <property type="match status" value="1"/>
</dbReference>
<evidence type="ECO:0000256" key="1">
    <source>
        <dbReference type="SAM" id="MobiDB-lite"/>
    </source>
</evidence>
<protein>
    <submittedName>
        <fullName evidence="3">NAD dependent epimerase/dehydratase</fullName>
    </submittedName>
</protein>
<dbReference type="EMBL" id="ML210277">
    <property type="protein sequence ID" value="TFK21143.1"/>
    <property type="molecule type" value="Genomic_DNA"/>
</dbReference>
<dbReference type="GO" id="GO:0048269">
    <property type="term" value="C:methionine adenosyltransferase complex"/>
    <property type="evidence" value="ECO:0007669"/>
    <property type="project" value="TreeGrafter"/>
</dbReference>
<dbReference type="PANTHER" id="PTHR10491:SF4">
    <property type="entry name" value="METHIONINE ADENOSYLTRANSFERASE 2 SUBUNIT BETA"/>
    <property type="match status" value="1"/>
</dbReference>